<keyword evidence="2" id="KW-1185">Reference proteome</keyword>
<organism evidence="1 2">
    <name type="scientific">Pseudorhizobium tarimense</name>
    <dbReference type="NCBI Taxonomy" id="1079109"/>
    <lineage>
        <taxon>Bacteria</taxon>
        <taxon>Pseudomonadati</taxon>
        <taxon>Pseudomonadota</taxon>
        <taxon>Alphaproteobacteria</taxon>
        <taxon>Hyphomicrobiales</taxon>
        <taxon>Rhizobiaceae</taxon>
        <taxon>Rhizobium/Agrobacterium group</taxon>
        <taxon>Pseudorhizobium</taxon>
    </lineage>
</organism>
<protein>
    <recommendedName>
        <fullName evidence="3">DUF2948 family protein</fullName>
    </recommendedName>
</protein>
<dbReference type="Proteomes" id="UP001549031">
    <property type="component" value="Unassembled WGS sequence"/>
</dbReference>
<reference evidence="1 2" key="1">
    <citation type="submission" date="2024-06" db="EMBL/GenBank/DDBJ databases">
        <title>Genomic Encyclopedia of Type Strains, Phase IV (KMG-IV): sequencing the most valuable type-strain genomes for metagenomic binning, comparative biology and taxonomic classification.</title>
        <authorList>
            <person name="Goeker M."/>
        </authorList>
    </citation>
    <scope>NUCLEOTIDE SEQUENCE [LARGE SCALE GENOMIC DNA]</scope>
    <source>
        <strain evidence="1 2">DSM 105042</strain>
    </source>
</reference>
<evidence type="ECO:0008006" key="3">
    <source>
        <dbReference type="Google" id="ProtNLM"/>
    </source>
</evidence>
<dbReference type="InterPro" id="IPR021335">
    <property type="entry name" value="DUF2948"/>
</dbReference>
<evidence type="ECO:0000313" key="1">
    <source>
        <dbReference type="EMBL" id="MET3587560.1"/>
    </source>
</evidence>
<accession>A0ABV2HAI3</accession>
<evidence type="ECO:0000313" key="2">
    <source>
        <dbReference type="Proteomes" id="UP001549031"/>
    </source>
</evidence>
<dbReference type="RefSeq" id="WP_247246467.1">
    <property type="nucleotide sequence ID" value="NZ_JALJRA010000038.1"/>
</dbReference>
<name>A0ABV2HAI3_9HYPH</name>
<proteinExistence type="predicted"/>
<gene>
    <name evidence="1" type="ORF">ABID21_003688</name>
</gene>
<sequence>MADLKLLALDKDDLGIVSAHMQDSVFRVADLSYDRRARQFTAILNRFVWEQADRKKKGFERRRSVISFKRVEAVRSLDINRHKLDEVYCLLTIRFDQKGEGPDGTVELTLAGGAAISLDVECIEVQMLDTGGAWATERMPQHPEEE</sequence>
<dbReference type="Pfam" id="PF11164">
    <property type="entry name" value="DUF2948"/>
    <property type="match status" value="1"/>
</dbReference>
<dbReference type="EMBL" id="JBEPLJ010000015">
    <property type="protein sequence ID" value="MET3587560.1"/>
    <property type="molecule type" value="Genomic_DNA"/>
</dbReference>
<comment type="caution">
    <text evidence="1">The sequence shown here is derived from an EMBL/GenBank/DDBJ whole genome shotgun (WGS) entry which is preliminary data.</text>
</comment>